<organism evidence="2 3">
    <name type="scientific">Mycobacterium syngnathidarum</name>
    <dbReference type="NCBI Taxonomy" id="1908205"/>
    <lineage>
        <taxon>Bacteria</taxon>
        <taxon>Bacillati</taxon>
        <taxon>Actinomycetota</taxon>
        <taxon>Actinomycetes</taxon>
        <taxon>Mycobacteriales</taxon>
        <taxon>Mycobacteriaceae</taxon>
        <taxon>Mycobacterium</taxon>
    </lineage>
</organism>
<dbReference type="RefSeq" id="WP_019343724.1">
    <property type="nucleotide sequence ID" value="NZ_MLCL01000022.1"/>
</dbReference>
<dbReference type="Pfam" id="PF00929">
    <property type="entry name" value="RNase_T"/>
    <property type="match status" value="1"/>
</dbReference>
<comment type="caution">
    <text evidence="2">The sequence shown here is derived from an EMBL/GenBank/DDBJ whole genome shotgun (WGS) entry which is preliminary data.</text>
</comment>
<reference evidence="2 3" key="1">
    <citation type="submission" date="2016-10" db="EMBL/GenBank/DDBJ databases">
        <title>Evaluation of Human, Animal and Environmental Mycobacterium chelonae Isolates by Core Genome Phylogenomic Analysis, Targeted Gene Comparison, and Anti-microbial Susceptibility Patterns: A Tale of Mistaken Identities.</title>
        <authorList>
            <person name="Fogelson S.B."/>
            <person name="Camus A.C."/>
            <person name="Lorenz W."/>
            <person name="Vasireddy R."/>
            <person name="Vasireddy S."/>
            <person name="Smith T."/>
            <person name="Brown-Elliott B.A."/>
            <person name="Wallace R.J.Jr."/>
            <person name="Hasan N.A."/>
            <person name="Reischl U."/>
            <person name="Sanchez S."/>
        </authorList>
    </citation>
    <scope>NUCLEOTIDE SEQUENCE [LARGE SCALE GENOMIC DNA]</scope>
    <source>
        <strain evidence="2 3">24999</strain>
    </source>
</reference>
<dbReference type="OrthoDB" id="190275at2"/>
<evidence type="ECO:0000259" key="1">
    <source>
        <dbReference type="Pfam" id="PF00929"/>
    </source>
</evidence>
<keyword evidence="3" id="KW-1185">Reference proteome</keyword>
<sequence>MSDAGTGNLAVIDIETTGLDPRHDLILELGVVIIDNTLREVDHRSVLLVTDSTTAWASRIQQRWNSFIVTTGAAAGSATTRRDDAGLTMAQAMHLDNGLIADLLNPCGFLAPTDLSNSNRVVSPSRRSGAREIRKFLDEHQITQPVPMVGSSVRSLDGPFLERHMPKLFSRFNHRTIDASALLELARFIDPDRHAALTNAVAPSMHRTVSDCRRSLDFIRAFAVQYGIGDLASPEA</sequence>
<name>A0A1Q9WG32_9MYCO</name>
<dbReference type="Gene3D" id="3.30.420.10">
    <property type="entry name" value="Ribonuclease H-like superfamily/Ribonuclease H"/>
    <property type="match status" value="1"/>
</dbReference>
<dbReference type="STRING" id="1908205.BKG60_04605"/>
<protein>
    <recommendedName>
        <fullName evidence="1">Exonuclease domain-containing protein</fullName>
    </recommendedName>
</protein>
<dbReference type="AlphaFoldDB" id="A0A1Q9WG32"/>
<dbReference type="SUPFAM" id="SSF53098">
    <property type="entry name" value="Ribonuclease H-like"/>
    <property type="match status" value="1"/>
</dbReference>
<gene>
    <name evidence="2" type="ORF">BKG61_28730</name>
</gene>
<dbReference type="InterPro" id="IPR012337">
    <property type="entry name" value="RNaseH-like_sf"/>
</dbReference>
<dbReference type="InterPro" id="IPR036397">
    <property type="entry name" value="RNaseH_sf"/>
</dbReference>
<feature type="domain" description="Exonuclease" evidence="1">
    <location>
        <begin position="11"/>
        <end position="65"/>
    </location>
</feature>
<accession>A0A1Q9WG32</accession>
<dbReference type="GO" id="GO:0003676">
    <property type="term" value="F:nucleic acid binding"/>
    <property type="evidence" value="ECO:0007669"/>
    <property type="project" value="InterPro"/>
</dbReference>
<proteinExistence type="predicted"/>
<evidence type="ECO:0000313" key="2">
    <source>
        <dbReference type="EMBL" id="OHT83427.1"/>
    </source>
</evidence>
<evidence type="ECO:0000313" key="3">
    <source>
        <dbReference type="Proteomes" id="UP000179636"/>
    </source>
</evidence>
<dbReference type="EMBL" id="MLHV01000047">
    <property type="protein sequence ID" value="OHT83427.1"/>
    <property type="molecule type" value="Genomic_DNA"/>
</dbReference>
<dbReference type="Proteomes" id="UP000179636">
    <property type="component" value="Unassembled WGS sequence"/>
</dbReference>
<dbReference type="GO" id="GO:0004527">
    <property type="term" value="F:exonuclease activity"/>
    <property type="evidence" value="ECO:0007669"/>
    <property type="project" value="UniProtKB-ARBA"/>
</dbReference>
<accession>A0A1S1JK48</accession>
<dbReference type="InterPro" id="IPR013520">
    <property type="entry name" value="Ribonucl_H"/>
</dbReference>